<dbReference type="Proteomes" id="UP000010866">
    <property type="component" value="Plasmid pMETHO01"/>
</dbReference>
<sequence>MTITSIIDDGSRNHEVSLIFALQITQAQDGLDLKDAIKNTIEELTGHVWKCESNDNDLYITDNDISGIEINGIPLTKEEVKEIKSRDFGIICEHKYGWGSIIVQLVTKKGLDCYEFVDCWEEDYIWDDLDLHVIDNHRQELLKYMKIELKNNNNNIPDDEVLESDLNKYEFQINNRKKS</sequence>
<proteinExistence type="predicted"/>
<dbReference type="EMBL" id="CP003363">
    <property type="protein sequence ID" value="AGB50780.1"/>
    <property type="molecule type" value="Genomic_DNA"/>
</dbReference>
<accession>L0L1J5</accession>
<reference evidence="2" key="1">
    <citation type="submission" date="2012-02" db="EMBL/GenBank/DDBJ databases">
        <title>Complete sequence of plasmid of Methanomethylovorans hollandica DSM 15978.</title>
        <authorList>
            <person name="Lucas S."/>
            <person name="Copeland A."/>
            <person name="Lapidus A."/>
            <person name="Glavina del Rio T."/>
            <person name="Dalin E."/>
            <person name="Tice H."/>
            <person name="Bruce D."/>
            <person name="Goodwin L."/>
            <person name="Pitluck S."/>
            <person name="Peters L."/>
            <person name="Mikhailova N."/>
            <person name="Held B."/>
            <person name="Kyrpides N."/>
            <person name="Mavromatis K."/>
            <person name="Ivanova N."/>
            <person name="Brettin T."/>
            <person name="Detter J.C."/>
            <person name="Han C."/>
            <person name="Larimer F."/>
            <person name="Land M."/>
            <person name="Hauser L."/>
            <person name="Markowitz V."/>
            <person name="Cheng J.-F."/>
            <person name="Hugenholtz P."/>
            <person name="Woyke T."/>
            <person name="Wu D."/>
            <person name="Spring S."/>
            <person name="Schroeder M."/>
            <person name="Brambilla E."/>
            <person name="Klenk H.-P."/>
            <person name="Eisen J.A."/>
        </authorList>
    </citation>
    <scope>NUCLEOTIDE SEQUENCE [LARGE SCALE GENOMIC DNA]</scope>
    <source>
        <strain evidence="2">DSM 15978 / NBRC 107637 / DMS1</strain>
        <plasmid evidence="2">Plasmid pMETHO01</plasmid>
    </source>
</reference>
<dbReference type="RefSeq" id="WP_015313912.1">
    <property type="nucleotide sequence ID" value="NC_019972.1"/>
</dbReference>
<protein>
    <submittedName>
        <fullName evidence="1">Uncharacterized protein</fullName>
    </submittedName>
</protein>
<dbReference type="AlphaFoldDB" id="L0L1J5"/>
<dbReference type="KEGG" id="mhz:Metho_2650"/>
<gene>
    <name evidence="1" type="ordered locus">Metho_2650</name>
</gene>
<geneLocation type="plasmid" evidence="1 2">
    <name>pMETHO01</name>
</geneLocation>
<organism evidence="1 2">
    <name type="scientific">Methanomethylovorans hollandica (strain DSM 15978 / NBRC 107637 / DMS1)</name>
    <dbReference type="NCBI Taxonomy" id="867904"/>
    <lineage>
        <taxon>Archaea</taxon>
        <taxon>Methanobacteriati</taxon>
        <taxon>Methanobacteriota</taxon>
        <taxon>Stenosarchaea group</taxon>
        <taxon>Methanomicrobia</taxon>
        <taxon>Methanosarcinales</taxon>
        <taxon>Methanosarcinaceae</taxon>
        <taxon>Methanomethylovorans</taxon>
    </lineage>
</organism>
<dbReference type="HOGENOM" id="CLU_1500290_0_0_2"/>
<dbReference type="GeneID" id="14401612"/>
<evidence type="ECO:0000313" key="1">
    <source>
        <dbReference type="EMBL" id="AGB50780.1"/>
    </source>
</evidence>
<name>L0L1J5_METHD</name>
<keyword evidence="2" id="KW-1185">Reference proteome</keyword>
<evidence type="ECO:0000313" key="2">
    <source>
        <dbReference type="Proteomes" id="UP000010866"/>
    </source>
</evidence>
<keyword evidence="1" id="KW-0614">Plasmid</keyword>